<keyword evidence="4" id="KW-1185">Reference proteome</keyword>
<dbReference type="EMBL" id="CP002691">
    <property type="protein sequence ID" value="AEE53273.1"/>
    <property type="molecule type" value="Genomic_DNA"/>
</dbReference>
<dbReference type="Gene3D" id="6.10.250.3100">
    <property type="match status" value="1"/>
</dbReference>
<dbReference type="InterPro" id="IPR029063">
    <property type="entry name" value="SAM-dependent_MTases_sf"/>
</dbReference>
<evidence type="ECO:0000313" key="3">
    <source>
        <dbReference type="EMBL" id="AEE53273.1"/>
    </source>
</evidence>
<dbReference type="RefSeq" id="WP_013767806.1">
    <property type="nucleotide sequence ID" value="NC_015510.1"/>
</dbReference>
<organism evidence="3 4">
    <name type="scientific">Haliscomenobacter hydrossis (strain ATCC 27775 / DSM 1100 / LMG 10767 / O)</name>
    <dbReference type="NCBI Taxonomy" id="760192"/>
    <lineage>
        <taxon>Bacteria</taxon>
        <taxon>Pseudomonadati</taxon>
        <taxon>Bacteroidota</taxon>
        <taxon>Saprospiria</taxon>
        <taxon>Saprospirales</taxon>
        <taxon>Haliscomenobacteraceae</taxon>
        <taxon>Haliscomenobacter</taxon>
    </lineage>
</organism>
<dbReference type="eggNOG" id="COG2227">
    <property type="taxonomic scope" value="Bacteria"/>
</dbReference>
<evidence type="ECO:0000313" key="4">
    <source>
        <dbReference type="Proteomes" id="UP000008461"/>
    </source>
</evidence>
<dbReference type="Gene3D" id="3.40.50.150">
    <property type="entry name" value="Vaccinia Virus protein VP39"/>
    <property type="match status" value="1"/>
</dbReference>
<dbReference type="PANTHER" id="PTHR43861">
    <property type="entry name" value="TRANS-ACONITATE 2-METHYLTRANSFERASE-RELATED"/>
    <property type="match status" value="1"/>
</dbReference>
<proteinExistence type="predicted"/>
<evidence type="ECO:0000259" key="1">
    <source>
        <dbReference type="Pfam" id="PF08421"/>
    </source>
</evidence>
<dbReference type="KEGG" id="hhy:Halhy_5448"/>
<dbReference type="Pfam" id="PF08421">
    <property type="entry name" value="Methyltransf_13"/>
    <property type="match status" value="1"/>
</dbReference>
<dbReference type="HOGENOM" id="CLU_038800_1_0_10"/>
<dbReference type="STRING" id="760192.Halhy_5448"/>
<accession>F4KR35</accession>
<dbReference type="CDD" id="cd02440">
    <property type="entry name" value="AdoMet_MTases"/>
    <property type="match status" value="1"/>
</dbReference>
<dbReference type="Pfam" id="PF08484">
    <property type="entry name" value="Methyltransf_14"/>
    <property type="match status" value="1"/>
</dbReference>
<dbReference type="AlphaFoldDB" id="F4KR35"/>
<dbReference type="Proteomes" id="UP000008461">
    <property type="component" value="Chromosome"/>
</dbReference>
<dbReference type="InterPro" id="IPR013691">
    <property type="entry name" value="MeTrfase_14"/>
</dbReference>
<sequence length="433" mass="49073">MTNMNPHNIKPPSSSRSCCRFCASELKHNVLDLGMSPLCQKHITPQQTNEAEKFYPLHVYVCEQCWLVQLEEFATPEEIFAEDYAYFSSYSDTWLEHCRQYAELMIDRFGFDAKQRVVEIASNDGYLLQWFVQKGIPVLGIEPAENVAAVAIEKGIPTEVLFFGTDTAQHLVAKYGQADLLLGNNVLAHVPDINDFVKGMKNMLAPGGLITMEFPHLKNLIEGNQFDTIYHEHFSYLSFVAVNRIFAQHGITLFDVQELPTHGGSLRIFGRHSEDQSKPITAAVQELLHHERQLGMETLAYYAAFEEKVKETKRNLLSFLIEAKRAGKTIVGYGAPGKGNTLLNYCGIRSDLLDYTVDRSPHKQGNFLPGTRIPIYHPDKIKETRPDYVMILPWNLKTEISQQMAYIQEWGGKFVIPIPAAQVFDPVVFELVA</sequence>
<dbReference type="InterPro" id="IPR013630">
    <property type="entry name" value="Methyltransf_Zn-bd_dom_put"/>
</dbReference>
<protein>
    <submittedName>
        <fullName evidence="3">C-methyltransferase</fullName>
    </submittedName>
</protein>
<reference evidence="3 4" key="1">
    <citation type="journal article" date="2011" name="Stand. Genomic Sci.">
        <title>Complete genome sequence of Haliscomenobacter hydrossis type strain (O).</title>
        <authorList>
            <consortium name="US DOE Joint Genome Institute (JGI-PGF)"/>
            <person name="Daligault H."/>
            <person name="Lapidus A."/>
            <person name="Zeytun A."/>
            <person name="Nolan M."/>
            <person name="Lucas S."/>
            <person name="Del Rio T.G."/>
            <person name="Tice H."/>
            <person name="Cheng J.F."/>
            <person name="Tapia R."/>
            <person name="Han C."/>
            <person name="Goodwin L."/>
            <person name="Pitluck S."/>
            <person name="Liolios K."/>
            <person name="Pagani I."/>
            <person name="Ivanova N."/>
            <person name="Huntemann M."/>
            <person name="Mavromatis K."/>
            <person name="Mikhailova N."/>
            <person name="Pati A."/>
            <person name="Chen A."/>
            <person name="Palaniappan K."/>
            <person name="Land M."/>
            <person name="Hauser L."/>
            <person name="Brambilla E.M."/>
            <person name="Rohde M."/>
            <person name="Verbarg S."/>
            <person name="Goker M."/>
            <person name="Bristow J."/>
            <person name="Eisen J.A."/>
            <person name="Markowitz V."/>
            <person name="Hugenholtz P."/>
            <person name="Kyrpides N.C."/>
            <person name="Klenk H.P."/>
            <person name="Woyke T."/>
        </authorList>
    </citation>
    <scope>NUCLEOTIDE SEQUENCE [LARGE SCALE GENOMIC DNA]</scope>
    <source>
        <strain evidence="4">ATCC 27775 / DSM 1100 / LMG 10767 / O</strain>
    </source>
</reference>
<dbReference type="Pfam" id="PF13489">
    <property type="entry name" value="Methyltransf_23"/>
    <property type="match status" value="1"/>
</dbReference>
<reference key="2">
    <citation type="submission" date="2011-04" db="EMBL/GenBank/DDBJ databases">
        <title>Complete sequence of chromosome of Haliscomenobacter hydrossis DSM 1100.</title>
        <authorList>
            <consortium name="US DOE Joint Genome Institute (JGI-PGF)"/>
            <person name="Lucas S."/>
            <person name="Han J."/>
            <person name="Lapidus A."/>
            <person name="Bruce D."/>
            <person name="Goodwin L."/>
            <person name="Pitluck S."/>
            <person name="Peters L."/>
            <person name="Kyrpides N."/>
            <person name="Mavromatis K."/>
            <person name="Ivanova N."/>
            <person name="Ovchinnikova G."/>
            <person name="Pagani I."/>
            <person name="Daligault H."/>
            <person name="Detter J.C."/>
            <person name="Han C."/>
            <person name="Land M."/>
            <person name="Hauser L."/>
            <person name="Markowitz V."/>
            <person name="Cheng J.-F."/>
            <person name="Hugenholtz P."/>
            <person name="Woyke T."/>
            <person name="Wu D."/>
            <person name="Verbarg S."/>
            <person name="Frueling A."/>
            <person name="Brambilla E."/>
            <person name="Klenk H.-P."/>
            <person name="Eisen J.A."/>
        </authorList>
    </citation>
    <scope>NUCLEOTIDE SEQUENCE</scope>
    <source>
        <strain>DSM 1100</strain>
    </source>
</reference>
<dbReference type="InterPro" id="IPR038576">
    <property type="entry name" value="Methyltransf_Zn-bd_dom_put_sf"/>
</dbReference>
<feature type="domain" description="Methyltransferase putative zinc binding" evidence="1">
    <location>
        <begin position="19"/>
        <end position="80"/>
    </location>
</feature>
<dbReference type="Gene3D" id="3.40.50.720">
    <property type="entry name" value="NAD(P)-binding Rossmann-like Domain"/>
    <property type="match status" value="1"/>
</dbReference>
<dbReference type="PANTHER" id="PTHR43861:SF5">
    <property type="entry name" value="BLL5978 PROTEIN"/>
    <property type="match status" value="1"/>
</dbReference>
<dbReference type="SUPFAM" id="SSF53335">
    <property type="entry name" value="S-adenosyl-L-methionine-dependent methyltransferases"/>
    <property type="match status" value="1"/>
</dbReference>
<feature type="domain" description="C-methyltransferase" evidence="2">
    <location>
        <begin position="260"/>
        <end position="419"/>
    </location>
</feature>
<gene>
    <name evidence="3" type="ordered locus">Halhy_5448</name>
</gene>
<evidence type="ECO:0000259" key="2">
    <source>
        <dbReference type="Pfam" id="PF08484"/>
    </source>
</evidence>
<dbReference type="Gene3D" id="6.20.50.110">
    <property type="entry name" value="Methyltransferase, zinc-binding domain"/>
    <property type="match status" value="1"/>
</dbReference>
<name>F4KR35_HALH1</name>